<dbReference type="Gene3D" id="3.90.180.10">
    <property type="entry name" value="Medium-chain alcohol dehydrogenases, catalytic domain"/>
    <property type="match status" value="1"/>
</dbReference>
<gene>
    <name evidence="2" type="ORF">Psuf_055890</name>
</gene>
<evidence type="ECO:0000313" key="3">
    <source>
        <dbReference type="Proteomes" id="UP000503011"/>
    </source>
</evidence>
<dbReference type="PANTHER" id="PTHR11695:SF294">
    <property type="entry name" value="RETICULON-4-INTERACTING PROTEIN 1, MITOCHONDRIAL"/>
    <property type="match status" value="1"/>
</dbReference>
<dbReference type="InterPro" id="IPR050700">
    <property type="entry name" value="YIM1/Zinc_Alcohol_DH_Fams"/>
</dbReference>
<dbReference type="Pfam" id="PF13602">
    <property type="entry name" value="ADH_zinc_N_2"/>
    <property type="match status" value="1"/>
</dbReference>
<protein>
    <submittedName>
        <fullName evidence="2">NADPH:quinone reductase</fullName>
    </submittedName>
</protein>
<dbReference type="SUPFAM" id="SSF51735">
    <property type="entry name" value="NAD(P)-binding Rossmann-fold domains"/>
    <property type="match status" value="1"/>
</dbReference>
<sequence length="333" mass="34860">MKAIVYDRYGPPEVLRYEDVERPADPGPGEVLVRVRTASLNFGDRAAMRGEPGAIRLAMGLRRPRARILGRAVAGTVEAVGAGVTRFRPGDEVFGEVGQKGFAELTVAKQKHLAAKPAGVSFEQAATLPVAANTALQGVRLGAVDAGTRLLVNGASGGVGTFAVQLAKALGAHVTGTCGGRNAELVRSIGADAVVDYTAEDVTRGTARFDVVFDLVGDRPLAAMRRVLAPRGIYIASFGGGGKVLGPMPRLLGLMARAPFASHRLRPLVAVAKADELAELGEMVAAGTLDPVIERSCPLGETADAIRFIEEHHAQGKFVLTVAAPPPVEPQRR</sequence>
<dbReference type="InterPro" id="IPR036291">
    <property type="entry name" value="NAD(P)-bd_dom_sf"/>
</dbReference>
<dbReference type="RefSeq" id="WP_173159614.1">
    <property type="nucleotide sequence ID" value="NZ_AP022871.1"/>
</dbReference>
<dbReference type="EMBL" id="AP022871">
    <property type="protein sequence ID" value="BCB88276.1"/>
    <property type="molecule type" value="Genomic_DNA"/>
</dbReference>
<name>A0A6F8YQE7_9ACTN</name>
<organism evidence="2 3">
    <name type="scientific">Phytohabitans suffuscus</name>
    <dbReference type="NCBI Taxonomy" id="624315"/>
    <lineage>
        <taxon>Bacteria</taxon>
        <taxon>Bacillati</taxon>
        <taxon>Actinomycetota</taxon>
        <taxon>Actinomycetes</taxon>
        <taxon>Micromonosporales</taxon>
        <taxon>Micromonosporaceae</taxon>
    </lineage>
</organism>
<dbReference type="Proteomes" id="UP000503011">
    <property type="component" value="Chromosome"/>
</dbReference>
<dbReference type="KEGG" id="psuu:Psuf_055890"/>
<accession>A0A6F8YQE7</accession>
<dbReference type="Pfam" id="PF08240">
    <property type="entry name" value="ADH_N"/>
    <property type="match status" value="1"/>
</dbReference>
<dbReference type="InterPro" id="IPR013154">
    <property type="entry name" value="ADH-like_N"/>
</dbReference>
<evidence type="ECO:0000259" key="1">
    <source>
        <dbReference type="SMART" id="SM00829"/>
    </source>
</evidence>
<dbReference type="CDD" id="cd08267">
    <property type="entry name" value="MDR1"/>
    <property type="match status" value="1"/>
</dbReference>
<dbReference type="InterPro" id="IPR011032">
    <property type="entry name" value="GroES-like_sf"/>
</dbReference>
<proteinExistence type="predicted"/>
<feature type="domain" description="Enoyl reductase (ER)" evidence="1">
    <location>
        <begin position="10"/>
        <end position="320"/>
    </location>
</feature>
<dbReference type="PANTHER" id="PTHR11695">
    <property type="entry name" value="ALCOHOL DEHYDROGENASE RELATED"/>
    <property type="match status" value="1"/>
</dbReference>
<dbReference type="SMART" id="SM00829">
    <property type="entry name" value="PKS_ER"/>
    <property type="match status" value="1"/>
</dbReference>
<reference evidence="2 3" key="2">
    <citation type="submission" date="2020-03" db="EMBL/GenBank/DDBJ databases">
        <authorList>
            <person name="Ichikawa N."/>
            <person name="Kimura A."/>
            <person name="Kitahashi Y."/>
            <person name="Uohara A."/>
        </authorList>
    </citation>
    <scope>NUCLEOTIDE SEQUENCE [LARGE SCALE GENOMIC DNA]</scope>
    <source>
        <strain evidence="2 3">NBRC 105367</strain>
    </source>
</reference>
<dbReference type="Gene3D" id="3.40.50.720">
    <property type="entry name" value="NAD(P)-binding Rossmann-like Domain"/>
    <property type="match status" value="1"/>
</dbReference>
<evidence type="ECO:0000313" key="2">
    <source>
        <dbReference type="EMBL" id="BCB88276.1"/>
    </source>
</evidence>
<reference evidence="2 3" key="1">
    <citation type="submission" date="2020-03" db="EMBL/GenBank/DDBJ databases">
        <title>Whole genome shotgun sequence of Phytohabitans suffuscus NBRC 105367.</title>
        <authorList>
            <person name="Komaki H."/>
            <person name="Tamura T."/>
        </authorList>
    </citation>
    <scope>NUCLEOTIDE SEQUENCE [LARGE SCALE GENOMIC DNA]</scope>
    <source>
        <strain evidence="2 3">NBRC 105367</strain>
    </source>
</reference>
<keyword evidence="3" id="KW-1185">Reference proteome</keyword>
<dbReference type="SUPFAM" id="SSF50129">
    <property type="entry name" value="GroES-like"/>
    <property type="match status" value="1"/>
</dbReference>
<dbReference type="GO" id="GO:0016491">
    <property type="term" value="F:oxidoreductase activity"/>
    <property type="evidence" value="ECO:0007669"/>
    <property type="project" value="InterPro"/>
</dbReference>
<dbReference type="AlphaFoldDB" id="A0A6F8YQE7"/>
<dbReference type="InterPro" id="IPR020843">
    <property type="entry name" value="ER"/>
</dbReference>